<gene>
    <name evidence="1" type="ORF">FWILDA_LOCUS6927</name>
</gene>
<evidence type="ECO:0000313" key="1">
    <source>
        <dbReference type="EMBL" id="CAI2175106.1"/>
    </source>
</evidence>
<evidence type="ECO:0000313" key="2">
    <source>
        <dbReference type="Proteomes" id="UP001153678"/>
    </source>
</evidence>
<dbReference type="EMBL" id="CAMKVN010001310">
    <property type="protein sequence ID" value="CAI2175106.1"/>
    <property type="molecule type" value="Genomic_DNA"/>
</dbReference>
<organism evidence="1 2">
    <name type="scientific">Funneliformis geosporum</name>
    <dbReference type="NCBI Taxonomy" id="1117311"/>
    <lineage>
        <taxon>Eukaryota</taxon>
        <taxon>Fungi</taxon>
        <taxon>Fungi incertae sedis</taxon>
        <taxon>Mucoromycota</taxon>
        <taxon>Glomeromycotina</taxon>
        <taxon>Glomeromycetes</taxon>
        <taxon>Glomerales</taxon>
        <taxon>Glomeraceae</taxon>
        <taxon>Funneliformis</taxon>
    </lineage>
</organism>
<name>A0A9W4SNI6_9GLOM</name>
<dbReference type="AlphaFoldDB" id="A0A9W4SNI6"/>
<dbReference type="OrthoDB" id="2440770at2759"/>
<dbReference type="Proteomes" id="UP001153678">
    <property type="component" value="Unassembled WGS sequence"/>
</dbReference>
<sequence>MNKAKVTSMNKLMIPCTYTTSNGRHSAVAVSTKSSAVFSVAGELFIGMSLMQIICSEIEWSFPNAIVQKKQRKVAVCSLCKTPKNRKFLPILSQIPEEIHAVPMVYRKQLSPIHMSCSLGRVTNSNPYTNYRHLQDFIGLSKNQML</sequence>
<comment type="caution">
    <text evidence="1">The sequence shown here is derived from an EMBL/GenBank/DDBJ whole genome shotgun (WGS) entry which is preliminary data.</text>
</comment>
<protein>
    <submittedName>
        <fullName evidence="1">19480_t:CDS:1</fullName>
    </submittedName>
</protein>
<proteinExistence type="predicted"/>
<keyword evidence="2" id="KW-1185">Reference proteome</keyword>
<accession>A0A9W4SNI6</accession>
<reference evidence="1" key="1">
    <citation type="submission" date="2022-08" db="EMBL/GenBank/DDBJ databases">
        <authorList>
            <person name="Kallberg Y."/>
            <person name="Tangrot J."/>
            <person name="Rosling A."/>
        </authorList>
    </citation>
    <scope>NUCLEOTIDE SEQUENCE</scope>
    <source>
        <strain evidence="1">Wild A</strain>
    </source>
</reference>